<reference evidence="2 3" key="1">
    <citation type="submission" date="2021-05" db="EMBL/GenBank/DDBJ databases">
        <title>Novel Bacillus species.</title>
        <authorList>
            <person name="Liu G."/>
        </authorList>
    </citation>
    <scope>NUCLEOTIDE SEQUENCE [LARGE SCALE GENOMIC DNA]</scope>
    <source>
        <strain evidence="2 3">FJAT-49705</strain>
    </source>
</reference>
<name>A0ABS5NQS6_9BACI</name>
<dbReference type="EMBL" id="JAGYPM010000001">
    <property type="protein sequence ID" value="MBS4189773.1"/>
    <property type="molecule type" value="Genomic_DNA"/>
</dbReference>
<keyword evidence="1" id="KW-0812">Transmembrane</keyword>
<dbReference type="RefSeq" id="WP_213101172.1">
    <property type="nucleotide sequence ID" value="NZ_JAGYPM010000001.1"/>
</dbReference>
<keyword evidence="1" id="KW-0472">Membrane</keyword>
<protein>
    <submittedName>
        <fullName evidence="2">Uncharacterized protein</fullName>
    </submittedName>
</protein>
<keyword evidence="3" id="KW-1185">Reference proteome</keyword>
<organism evidence="2 3">
    <name type="scientific">Cytobacillus citreus</name>
    <dbReference type="NCBI Taxonomy" id="2833586"/>
    <lineage>
        <taxon>Bacteria</taxon>
        <taxon>Bacillati</taxon>
        <taxon>Bacillota</taxon>
        <taxon>Bacilli</taxon>
        <taxon>Bacillales</taxon>
        <taxon>Bacillaceae</taxon>
        <taxon>Cytobacillus</taxon>
    </lineage>
</organism>
<sequence>MEKNTRGFIIKLMIAILLVGSVGIGAFLYKENSVGASVNGFWAHPKKAKEEGYTLVKSTTIARQQLNDIGTYIDNKDSDARLKSRHRLL</sequence>
<comment type="caution">
    <text evidence="2">The sequence shown here is derived from an EMBL/GenBank/DDBJ whole genome shotgun (WGS) entry which is preliminary data.</text>
</comment>
<dbReference type="Proteomes" id="UP000681027">
    <property type="component" value="Unassembled WGS sequence"/>
</dbReference>
<evidence type="ECO:0000313" key="3">
    <source>
        <dbReference type="Proteomes" id="UP000681027"/>
    </source>
</evidence>
<evidence type="ECO:0000256" key="1">
    <source>
        <dbReference type="SAM" id="Phobius"/>
    </source>
</evidence>
<gene>
    <name evidence="2" type="ORF">KHA94_06065</name>
</gene>
<keyword evidence="1" id="KW-1133">Transmembrane helix</keyword>
<proteinExistence type="predicted"/>
<accession>A0ABS5NQS6</accession>
<evidence type="ECO:0000313" key="2">
    <source>
        <dbReference type="EMBL" id="MBS4189773.1"/>
    </source>
</evidence>
<feature type="transmembrane region" description="Helical" evidence="1">
    <location>
        <begin position="12"/>
        <end position="29"/>
    </location>
</feature>